<keyword evidence="5" id="KW-1185">Reference proteome</keyword>
<gene>
    <name evidence="4" type="ORF">EV214_103103</name>
</gene>
<evidence type="ECO:0000313" key="5">
    <source>
        <dbReference type="Proteomes" id="UP000294919"/>
    </source>
</evidence>
<proteinExistence type="predicted"/>
<evidence type="ECO:0000256" key="2">
    <source>
        <dbReference type="ARBA" id="ARBA00022679"/>
    </source>
</evidence>
<evidence type="ECO:0000256" key="1">
    <source>
        <dbReference type="ARBA" id="ARBA00022676"/>
    </source>
</evidence>
<keyword evidence="2 4" id="KW-0808">Transferase</keyword>
<feature type="domain" description="DUF4214" evidence="3">
    <location>
        <begin position="225"/>
        <end position="284"/>
    </location>
</feature>
<dbReference type="GO" id="GO:0005829">
    <property type="term" value="C:cytosol"/>
    <property type="evidence" value="ECO:0007669"/>
    <property type="project" value="TreeGrafter"/>
</dbReference>
<name>A0A4R2L0J4_9FIRM</name>
<dbReference type="GO" id="GO:0009244">
    <property type="term" value="P:lipopolysaccharide core region biosynthetic process"/>
    <property type="evidence" value="ECO:0007669"/>
    <property type="project" value="TreeGrafter"/>
</dbReference>
<dbReference type="Pfam" id="PF01075">
    <property type="entry name" value="Glyco_transf_9"/>
    <property type="match status" value="1"/>
</dbReference>
<dbReference type="OrthoDB" id="2068453at2"/>
<dbReference type="EMBL" id="SLWV01000003">
    <property type="protein sequence ID" value="TCO79052.1"/>
    <property type="molecule type" value="Genomic_DNA"/>
</dbReference>
<organism evidence="4 5">
    <name type="scientific">Marinisporobacter balticus</name>
    <dbReference type="NCBI Taxonomy" id="2018667"/>
    <lineage>
        <taxon>Bacteria</taxon>
        <taxon>Bacillati</taxon>
        <taxon>Bacillota</taxon>
        <taxon>Clostridia</taxon>
        <taxon>Peptostreptococcales</taxon>
        <taxon>Thermotaleaceae</taxon>
        <taxon>Marinisporobacter</taxon>
    </lineage>
</organism>
<dbReference type="Proteomes" id="UP000294919">
    <property type="component" value="Unassembled WGS sequence"/>
</dbReference>
<evidence type="ECO:0000259" key="3">
    <source>
        <dbReference type="Pfam" id="PF13946"/>
    </source>
</evidence>
<protein>
    <submittedName>
        <fullName evidence="4">ADP-heptose:LPS heptosyltransferase</fullName>
    </submittedName>
</protein>
<dbReference type="Gene3D" id="3.40.50.2000">
    <property type="entry name" value="Glycogen Phosphorylase B"/>
    <property type="match status" value="1"/>
</dbReference>
<keyword evidence="1" id="KW-0328">Glycosyltransferase</keyword>
<dbReference type="SUPFAM" id="SSF53756">
    <property type="entry name" value="UDP-Glycosyltransferase/glycogen phosphorylase"/>
    <property type="match status" value="1"/>
</dbReference>
<dbReference type="InterPro" id="IPR002201">
    <property type="entry name" value="Glyco_trans_9"/>
</dbReference>
<dbReference type="Pfam" id="PF13946">
    <property type="entry name" value="DUF4214"/>
    <property type="match status" value="1"/>
</dbReference>
<dbReference type="AlphaFoldDB" id="A0A4R2L0J4"/>
<reference evidence="4 5" key="1">
    <citation type="submission" date="2019-03" db="EMBL/GenBank/DDBJ databases">
        <title>Genomic Encyclopedia of Type Strains, Phase IV (KMG-IV): sequencing the most valuable type-strain genomes for metagenomic binning, comparative biology and taxonomic classification.</title>
        <authorList>
            <person name="Goeker M."/>
        </authorList>
    </citation>
    <scope>NUCLEOTIDE SEQUENCE [LARGE SCALE GENOMIC DNA]</scope>
    <source>
        <strain evidence="4 5">DSM 102940</strain>
    </source>
</reference>
<dbReference type="GO" id="GO:0008713">
    <property type="term" value="F:ADP-heptose-lipopolysaccharide heptosyltransferase activity"/>
    <property type="evidence" value="ECO:0007669"/>
    <property type="project" value="TreeGrafter"/>
</dbReference>
<sequence>MRTFQVLQQLFATDHQTFVTGLFREFLNRNPTLEDLANFADSSESVRSKNEILESVIMSIEFQQLFSCSPSLISILQQIMCKEDYEFVTLLHNYMFGQHSKLMHIQQNVELLRTGVSKLEILEKHLLNDNMINYLCEGKIDPFKNSQINIQQILHDILKQDGHAFITQLYMELLSRNPRNDELKTFTKSMSLELSKTDIFKMLIQDPEFTALVQKKPLQSLMQFFQQLIKTDEETFVAKVYLECHGRTPDFDGFQHYVHLLKSGTSKLDILRTVLLSEEAVTRFHALNREDRKNTLISTDYSTLWPHMPIDKVFRENVKEILSAHKFPYSTNILVKTGGLGDFVQMTAVAKALKTKEPERPIVAIIGYCGSLFDEHPYIDLAIECGSMDLHQVTKSVVNLVENVFDLRYVSRAYGTWKNTDYYYKNLWFYNHFPNSGIRVSDLNKHVCDLMLYSLGLEKYANCNDVFIKPNLMIEKILGDYVVVSDSAGSVPGELKRWSEKGWDGLIKWLHSQGIIPVQLGVETDSLLHSGVMDLRGKTTPRQAAGYLKLSKGYIGIEGGIYHLAKAVGAPSVVIFASTSETCFAYPDTHVVTRRLCQPCWWNESWTQAKCLHGKKTCLNLPDLQSVTDAVSKILKTDESIF</sequence>
<dbReference type="PANTHER" id="PTHR30160">
    <property type="entry name" value="TETRAACYLDISACCHARIDE 4'-KINASE-RELATED"/>
    <property type="match status" value="1"/>
</dbReference>
<accession>A0A4R2L0J4</accession>
<dbReference type="InterPro" id="IPR025282">
    <property type="entry name" value="DUF4214"/>
</dbReference>
<dbReference type="CDD" id="cd03789">
    <property type="entry name" value="GT9_LPS_heptosyltransferase"/>
    <property type="match status" value="1"/>
</dbReference>
<evidence type="ECO:0000313" key="4">
    <source>
        <dbReference type="EMBL" id="TCO79052.1"/>
    </source>
</evidence>
<dbReference type="RefSeq" id="WP_132242735.1">
    <property type="nucleotide sequence ID" value="NZ_SLWV01000003.1"/>
</dbReference>
<dbReference type="InterPro" id="IPR051199">
    <property type="entry name" value="LPS_LOS_Heptosyltrfase"/>
</dbReference>
<comment type="caution">
    <text evidence="4">The sequence shown here is derived from an EMBL/GenBank/DDBJ whole genome shotgun (WGS) entry which is preliminary data.</text>
</comment>